<dbReference type="AlphaFoldDB" id="A0A392TAN3"/>
<feature type="non-terminal residue" evidence="2">
    <location>
        <position position="83"/>
    </location>
</feature>
<evidence type="ECO:0000256" key="1">
    <source>
        <dbReference type="SAM" id="MobiDB-lite"/>
    </source>
</evidence>
<dbReference type="Proteomes" id="UP000265520">
    <property type="component" value="Unassembled WGS sequence"/>
</dbReference>
<feature type="region of interest" description="Disordered" evidence="1">
    <location>
        <begin position="1"/>
        <end position="35"/>
    </location>
</feature>
<feature type="region of interest" description="Disordered" evidence="1">
    <location>
        <begin position="59"/>
        <end position="83"/>
    </location>
</feature>
<sequence length="83" mass="8988">MFKRKRTKQADPDQAQPEPGGMDTEADTGNPISLNDNIANFQAQTHFTSSPLNQPINVIHPPLTSDLPSITSETDLDTVAEGI</sequence>
<evidence type="ECO:0000313" key="2">
    <source>
        <dbReference type="EMBL" id="MCI57604.1"/>
    </source>
</evidence>
<accession>A0A392TAN3</accession>
<protein>
    <submittedName>
        <fullName evidence="2">Uncharacterized protein</fullName>
    </submittedName>
</protein>
<reference evidence="2 3" key="1">
    <citation type="journal article" date="2018" name="Front. Plant Sci.">
        <title>Red Clover (Trifolium pratense) and Zigzag Clover (T. medium) - A Picture of Genomic Similarities and Differences.</title>
        <authorList>
            <person name="Dluhosova J."/>
            <person name="Istvanek J."/>
            <person name="Nedelnik J."/>
            <person name="Repkova J."/>
        </authorList>
    </citation>
    <scope>NUCLEOTIDE SEQUENCE [LARGE SCALE GENOMIC DNA]</scope>
    <source>
        <strain evidence="3">cv. 10/8</strain>
        <tissue evidence="2">Leaf</tissue>
    </source>
</reference>
<dbReference type="EMBL" id="LXQA010531959">
    <property type="protein sequence ID" value="MCI57604.1"/>
    <property type="molecule type" value="Genomic_DNA"/>
</dbReference>
<name>A0A392TAN3_9FABA</name>
<keyword evidence="3" id="KW-1185">Reference proteome</keyword>
<proteinExistence type="predicted"/>
<evidence type="ECO:0000313" key="3">
    <source>
        <dbReference type="Proteomes" id="UP000265520"/>
    </source>
</evidence>
<comment type="caution">
    <text evidence="2">The sequence shown here is derived from an EMBL/GenBank/DDBJ whole genome shotgun (WGS) entry which is preliminary data.</text>
</comment>
<feature type="compositionally biased region" description="Acidic residues" evidence="1">
    <location>
        <begin position="74"/>
        <end position="83"/>
    </location>
</feature>
<organism evidence="2 3">
    <name type="scientific">Trifolium medium</name>
    <dbReference type="NCBI Taxonomy" id="97028"/>
    <lineage>
        <taxon>Eukaryota</taxon>
        <taxon>Viridiplantae</taxon>
        <taxon>Streptophyta</taxon>
        <taxon>Embryophyta</taxon>
        <taxon>Tracheophyta</taxon>
        <taxon>Spermatophyta</taxon>
        <taxon>Magnoliopsida</taxon>
        <taxon>eudicotyledons</taxon>
        <taxon>Gunneridae</taxon>
        <taxon>Pentapetalae</taxon>
        <taxon>rosids</taxon>
        <taxon>fabids</taxon>
        <taxon>Fabales</taxon>
        <taxon>Fabaceae</taxon>
        <taxon>Papilionoideae</taxon>
        <taxon>50 kb inversion clade</taxon>
        <taxon>NPAAA clade</taxon>
        <taxon>Hologalegina</taxon>
        <taxon>IRL clade</taxon>
        <taxon>Trifolieae</taxon>
        <taxon>Trifolium</taxon>
    </lineage>
</organism>